<dbReference type="RefSeq" id="WP_094449530.1">
    <property type="nucleotide sequence ID" value="NZ_NMVI01000005.1"/>
</dbReference>
<dbReference type="InterPro" id="IPR006094">
    <property type="entry name" value="Oxid_FAD_bind_N"/>
</dbReference>
<dbReference type="Proteomes" id="UP000216533">
    <property type="component" value="Unassembled WGS sequence"/>
</dbReference>
<reference evidence="3 4" key="1">
    <citation type="submission" date="2017-07" db="EMBL/GenBank/DDBJ databases">
        <title>Draft whole genome sequences of clinical Proprionibacteriaceae strains.</title>
        <authorList>
            <person name="Bernier A.-M."/>
            <person name="Bernard K."/>
            <person name="Domingo M.-C."/>
        </authorList>
    </citation>
    <scope>NUCLEOTIDE SEQUENCE [LARGE SCALE GENOMIC DNA]</scope>
    <source>
        <strain evidence="3 4">NML 160184</strain>
    </source>
</reference>
<accession>A0A255EFZ2</accession>
<dbReference type="SUPFAM" id="SSF56176">
    <property type="entry name" value="FAD-binding/transporter-associated domain-like"/>
    <property type="match status" value="1"/>
</dbReference>
<dbReference type="GO" id="GO:0003885">
    <property type="term" value="F:D-arabinono-1,4-lactone oxidase activity"/>
    <property type="evidence" value="ECO:0007669"/>
    <property type="project" value="InterPro"/>
</dbReference>
<dbReference type="InterPro" id="IPR016167">
    <property type="entry name" value="FAD-bd_PCMH_sub1"/>
</dbReference>
<name>A0A255EFZ2_9ACTN</name>
<dbReference type="PIRSF" id="PIRSF000136">
    <property type="entry name" value="LGO_GLO"/>
    <property type="match status" value="1"/>
</dbReference>
<dbReference type="InterPro" id="IPR016171">
    <property type="entry name" value="Vanillyl_alc_oxidase_C-sub2"/>
</dbReference>
<dbReference type="GO" id="GO:0080049">
    <property type="term" value="F:L-gulono-1,4-lactone dehydrogenase activity"/>
    <property type="evidence" value="ECO:0007669"/>
    <property type="project" value="TreeGrafter"/>
</dbReference>
<dbReference type="InterPro" id="IPR010031">
    <property type="entry name" value="FAD_lactone_oxidase-like"/>
</dbReference>
<dbReference type="InterPro" id="IPR016169">
    <property type="entry name" value="FAD-bd_PCMH_sub2"/>
</dbReference>
<evidence type="ECO:0000313" key="4">
    <source>
        <dbReference type="Proteomes" id="UP000216533"/>
    </source>
</evidence>
<dbReference type="EMBL" id="NMVI01000005">
    <property type="protein sequence ID" value="OYN90437.1"/>
    <property type="molecule type" value="Genomic_DNA"/>
</dbReference>
<proteinExistence type="predicted"/>
<comment type="caution">
    <text evidence="3">The sequence shown here is derived from an EMBL/GenBank/DDBJ whole genome shotgun (WGS) entry which is preliminary data.</text>
</comment>
<feature type="domain" description="FAD-binding PCMH-type" evidence="2">
    <location>
        <begin position="11"/>
        <end position="178"/>
    </location>
</feature>
<dbReference type="AlphaFoldDB" id="A0A255EFZ2"/>
<dbReference type="Pfam" id="PF04030">
    <property type="entry name" value="ALO"/>
    <property type="match status" value="1"/>
</dbReference>
<dbReference type="Gene3D" id="3.30.43.10">
    <property type="entry name" value="Uridine Diphospho-n-acetylenolpyruvylglucosamine Reductase, domain 2"/>
    <property type="match status" value="1"/>
</dbReference>
<dbReference type="Gene3D" id="3.30.70.2530">
    <property type="match status" value="1"/>
</dbReference>
<dbReference type="Gene3D" id="3.30.465.10">
    <property type="match status" value="1"/>
</dbReference>
<evidence type="ECO:0000313" key="3">
    <source>
        <dbReference type="EMBL" id="OYN90437.1"/>
    </source>
</evidence>
<dbReference type="PROSITE" id="PS51387">
    <property type="entry name" value="FAD_PCMH"/>
    <property type="match status" value="1"/>
</dbReference>
<organism evidence="3 4">
    <name type="scientific">Parenemella sanctibonifatiensis</name>
    <dbReference type="NCBI Taxonomy" id="2016505"/>
    <lineage>
        <taxon>Bacteria</taxon>
        <taxon>Bacillati</taxon>
        <taxon>Actinomycetota</taxon>
        <taxon>Actinomycetes</taxon>
        <taxon>Propionibacteriales</taxon>
        <taxon>Propionibacteriaceae</taxon>
        <taxon>Parenemella</taxon>
    </lineage>
</organism>
<protein>
    <submittedName>
        <fullName evidence="3">FAD-binding protein</fullName>
    </submittedName>
</protein>
<evidence type="ECO:0000256" key="1">
    <source>
        <dbReference type="ARBA" id="ARBA00023002"/>
    </source>
</evidence>
<dbReference type="Pfam" id="PF01565">
    <property type="entry name" value="FAD_binding_4"/>
    <property type="match status" value="1"/>
</dbReference>
<dbReference type="InterPro" id="IPR016166">
    <property type="entry name" value="FAD-bd_PCMH"/>
</dbReference>
<dbReference type="InterPro" id="IPR007173">
    <property type="entry name" value="ALO_C"/>
</dbReference>
<dbReference type="GO" id="GO:0016020">
    <property type="term" value="C:membrane"/>
    <property type="evidence" value="ECO:0007669"/>
    <property type="project" value="InterPro"/>
</dbReference>
<keyword evidence="1" id="KW-0560">Oxidoreductase</keyword>
<dbReference type="Gene3D" id="1.10.45.10">
    <property type="entry name" value="Vanillyl-alcohol Oxidase, Chain A, domain 4"/>
    <property type="match status" value="1"/>
</dbReference>
<gene>
    <name evidence="3" type="ORF">CGZ92_00965</name>
</gene>
<dbReference type="PANTHER" id="PTHR43762:SF1">
    <property type="entry name" value="D-ARABINONO-1,4-LACTONE OXIDASE"/>
    <property type="match status" value="1"/>
</dbReference>
<sequence>MAAEKNWAKNVTYSASEIVQPASLDELAEVISSTPKLRMLGSRHTFSRLGDTDGILVSLEKLADPNVELVQTGGHQAVRVAAGTRYGDFVEQLDGQGFALANLASLPHISVGGAVQTGTHGSGDKIANLSSQVVAVELITGAGEQLRLTREDPEFAGAIVSLGALGAVTHLELAIEPSYQMTQTVYDGVRWADVLERFDEFTSSGDSVSILSTWVEEDQNVQQVFIKHRSETSPDLSGFGGKAATEQRHTVLGDDPAPVTTQGKAGPWHARLPHFRLDHTPSSGEEIQTEYLVPREEAPAALAAYRKLGEQIAPNLFVAEVRTMAGDDLWLSPAEGRDTVGIHCTWKPDEAKVRELLPKIEAALPDTARPHWGKVFELSPDQVKARYSRWDDFAELAAKHDPQRRFVNAYLEAYGL</sequence>
<dbReference type="GO" id="GO:0071949">
    <property type="term" value="F:FAD binding"/>
    <property type="evidence" value="ECO:0007669"/>
    <property type="project" value="InterPro"/>
</dbReference>
<dbReference type="InterPro" id="IPR036318">
    <property type="entry name" value="FAD-bd_PCMH-like_sf"/>
</dbReference>
<dbReference type="Gene3D" id="3.30.70.2520">
    <property type="match status" value="1"/>
</dbReference>
<dbReference type="PANTHER" id="PTHR43762">
    <property type="entry name" value="L-GULONOLACTONE OXIDASE"/>
    <property type="match status" value="1"/>
</dbReference>
<evidence type="ECO:0000259" key="2">
    <source>
        <dbReference type="PROSITE" id="PS51387"/>
    </source>
</evidence>